<dbReference type="EMBL" id="KY798505">
    <property type="protein sequence ID" value="ARQ19463.1"/>
    <property type="molecule type" value="Genomic_DNA"/>
</dbReference>
<geneLocation type="plasmid" evidence="2">
    <name>pKpQIL-UK</name>
</geneLocation>
<dbReference type="EMBL" id="KY798507">
    <property type="protein sequence ID" value="ARQ19661.1"/>
    <property type="molecule type" value="Genomic_DNA"/>
</dbReference>
<accession>A0A1X9QA83</accession>
<reference evidence="1" key="1">
    <citation type="journal article" date="2017" name="J. Antimicrob. Chemother.">
        <title>Major role of pKpQIL-like plasmids in the early dissemination of KPC-type carbapenemases in the UK.</title>
        <authorList>
            <person name="Doumith M."/>
            <person name="Findlay J."/>
            <person name="Hirani H."/>
            <person name="Hopkins K.L."/>
            <person name="Livermore D.M."/>
            <person name="Dodgson A."/>
            <person name="Woodford N."/>
        </authorList>
    </citation>
    <scope>NUCLEOTIDE SEQUENCE</scope>
    <source>
        <plasmid evidence="1">pKpQIL-D1</plasmid>
        <plasmid evidence="2">pKpQIL-UK</plasmid>
    </source>
</reference>
<dbReference type="RefSeq" id="WP_019405053.1">
    <property type="nucleotide sequence ID" value="NC_023903.1"/>
</dbReference>
<proteinExistence type="predicted"/>
<organism evidence="1">
    <name type="scientific">Klebsiella pneumoniae</name>
    <dbReference type="NCBI Taxonomy" id="573"/>
    <lineage>
        <taxon>Bacteria</taxon>
        <taxon>Pseudomonadati</taxon>
        <taxon>Pseudomonadota</taxon>
        <taxon>Gammaproteobacteria</taxon>
        <taxon>Enterobacterales</taxon>
        <taxon>Enterobacteriaceae</taxon>
        <taxon>Klebsiella/Raoultella group</taxon>
        <taxon>Klebsiella</taxon>
        <taxon>Klebsiella pneumoniae complex</taxon>
    </lineage>
</organism>
<name>A0A1X9QA83_KLEPN</name>
<sequence>MTTVFRLMVAYQKEDCSRKERYLSASSLPWPERYQRKPLMRRSPRDRTLFKIADRDLRYKKRGRYARPETSMVMPFSLCSKA</sequence>
<dbReference type="Pfam" id="PF23975">
    <property type="entry name" value="DUF7301"/>
    <property type="match status" value="1"/>
</dbReference>
<dbReference type="InterPro" id="IPR055725">
    <property type="entry name" value="DUF7301"/>
</dbReference>
<evidence type="ECO:0000313" key="1">
    <source>
        <dbReference type="EMBL" id="ARQ19463.1"/>
    </source>
</evidence>
<keyword evidence="1" id="KW-0614">Plasmid</keyword>
<protein>
    <submittedName>
        <fullName evidence="1">Uncharacterized protein</fullName>
    </submittedName>
</protein>
<evidence type="ECO:0000313" key="2">
    <source>
        <dbReference type="EMBL" id="ARQ19661.1"/>
    </source>
</evidence>
<geneLocation type="plasmid" evidence="1">
    <name>pKpQIL-D1</name>
</geneLocation>
<dbReference type="AlphaFoldDB" id="A0A1X9QA83"/>